<organism evidence="5 6">
    <name type="scientific">Arachis hypogaea</name>
    <name type="common">Peanut</name>
    <dbReference type="NCBI Taxonomy" id="3818"/>
    <lineage>
        <taxon>Eukaryota</taxon>
        <taxon>Viridiplantae</taxon>
        <taxon>Streptophyta</taxon>
        <taxon>Embryophyta</taxon>
        <taxon>Tracheophyta</taxon>
        <taxon>Spermatophyta</taxon>
        <taxon>Magnoliopsida</taxon>
        <taxon>eudicotyledons</taxon>
        <taxon>Gunneridae</taxon>
        <taxon>Pentapetalae</taxon>
        <taxon>rosids</taxon>
        <taxon>fabids</taxon>
        <taxon>Fabales</taxon>
        <taxon>Fabaceae</taxon>
        <taxon>Papilionoideae</taxon>
        <taxon>50 kb inversion clade</taxon>
        <taxon>dalbergioids sensu lato</taxon>
        <taxon>Dalbergieae</taxon>
        <taxon>Pterocarpus clade</taxon>
        <taxon>Arachis</taxon>
    </lineage>
</organism>
<proteinExistence type="inferred from homology"/>
<evidence type="ECO:0000256" key="3">
    <source>
        <dbReference type="ARBA" id="ARBA00022801"/>
    </source>
</evidence>
<evidence type="ECO:0000313" key="6">
    <source>
        <dbReference type="Proteomes" id="UP000289738"/>
    </source>
</evidence>
<sequence>MEPSKICHASALTQEAKLFTNQCLNSEEFVVSAKVVSALFSSFQGHHVSNCMFENAAGGAGSSNLHVPNQDHEVLDGSPAIVAADTDDDNPAGQVMSLPIMGRRLFHSPTLTRYGSEPPKWSRVGSSNKASRKNCKPRFKVTFNMDFNREKTMLFNYLFSEGHPMEDTLVRMRECRLTRRHIETLIPGRPIDGRVVEMVAMRNTCSIQHLNHPYFWCLPPRFAEDVSKGLLVDELAETYLPFWVKPSRFLNRIFIPVKEIFFHWYCVVVDFADKMVYHLDSYPNSNKIADRESLIRNMVERLHDLMTYPDYGPLRAFTPTDLREWPIKQGQGIPNCNTSVCNDSAAAWVISWLDLEGRFNALEISGVVTPCHYTLDDSTLKGRTAVSLAGGPFNAIGSLVRMWAKQWQRLGISRK</sequence>
<evidence type="ECO:0000256" key="1">
    <source>
        <dbReference type="ARBA" id="ARBA00005234"/>
    </source>
</evidence>
<dbReference type="EMBL" id="SDMP01000020">
    <property type="protein sequence ID" value="RYQ83189.1"/>
    <property type="molecule type" value="Genomic_DNA"/>
</dbReference>
<evidence type="ECO:0000256" key="2">
    <source>
        <dbReference type="ARBA" id="ARBA00022670"/>
    </source>
</evidence>
<dbReference type="SUPFAM" id="SSF54001">
    <property type="entry name" value="Cysteine proteinases"/>
    <property type="match status" value="1"/>
</dbReference>
<dbReference type="InterPro" id="IPR038765">
    <property type="entry name" value="Papain-like_cys_pep_sf"/>
</dbReference>
<dbReference type="GO" id="GO:0008234">
    <property type="term" value="F:cysteine-type peptidase activity"/>
    <property type="evidence" value="ECO:0007669"/>
    <property type="project" value="InterPro"/>
</dbReference>
<gene>
    <name evidence="5" type="ORF">Ahy_B10g101818</name>
</gene>
<dbReference type="GO" id="GO:0006508">
    <property type="term" value="P:proteolysis"/>
    <property type="evidence" value="ECO:0007669"/>
    <property type="project" value="UniProtKB-KW"/>
</dbReference>
<evidence type="ECO:0000259" key="4">
    <source>
        <dbReference type="Pfam" id="PF02902"/>
    </source>
</evidence>
<dbReference type="AlphaFoldDB" id="A0A444X0J3"/>
<feature type="domain" description="Ubiquitin-like protease family profile" evidence="4">
    <location>
        <begin position="253"/>
        <end position="334"/>
    </location>
</feature>
<dbReference type="InterPro" id="IPR003653">
    <property type="entry name" value="Peptidase_C48_C"/>
</dbReference>
<dbReference type="Gene3D" id="3.40.395.10">
    <property type="entry name" value="Adenoviral Proteinase, Chain A"/>
    <property type="match status" value="1"/>
</dbReference>
<reference evidence="5 6" key="1">
    <citation type="submission" date="2019-01" db="EMBL/GenBank/DDBJ databases">
        <title>Sequencing of cultivated peanut Arachis hypogaea provides insights into genome evolution and oil improvement.</title>
        <authorList>
            <person name="Chen X."/>
        </authorList>
    </citation>
    <scope>NUCLEOTIDE SEQUENCE [LARGE SCALE GENOMIC DNA]</scope>
    <source>
        <strain evidence="6">cv. Fuhuasheng</strain>
        <tissue evidence="5">Leaves</tissue>
    </source>
</reference>
<dbReference type="Proteomes" id="UP000289738">
    <property type="component" value="Chromosome B10"/>
</dbReference>
<dbReference type="Pfam" id="PF02902">
    <property type="entry name" value="Peptidase_C48"/>
    <property type="match status" value="1"/>
</dbReference>
<protein>
    <recommendedName>
        <fullName evidence="4">Ubiquitin-like protease family profile domain-containing protein</fullName>
    </recommendedName>
</protein>
<comment type="similarity">
    <text evidence="1">Belongs to the peptidase C48 family.</text>
</comment>
<comment type="caution">
    <text evidence="5">The sequence shown here is derived from an EMBL/GenBank/DDBJ whole genome shotgun (WGS) entry which is preliminary data.</text>
</comment>
<name>A0A444X0J3_ARAHY</name>
<keyword evidence="6" id="KW-1185">Reference proteome</keyword>
<evidence type="ECO:0000313" key="5">
    <source>
        <dbReference type="EMBL" id="RYQ83189.1"/>
    </source>
</evidence>
<keyword evidence="2" id="KW-0645">Protease</keyword>
<accession>A0A444X0J3</accession>
<keyword evidence="3" id="KW-0378">Hydrolase</keyword>